<dbReference type="Proteomes" id="UP001213681">
    <property type="component" value="Unassembled WGS sequence"/>
</dbReference>
<name>A0AAD6C6C2_9EURO</name>
<dbReference type="InterPro" id="IPR050156">
    <property type="entry name" value="TC-AMP_synthase_SUA5"/>
</dbReference>
<dbReference type="GO" id="GO:0061710">
    <property type="term" value="F:L-threonylcarbamoyladenylate synthase"/>
    <property type="evidence" value="ECO:0007669"/>
    <property type="project" value="UniProtKB-EC"/>
</dbReference>
<keyword evidence="10" id="KW-1185">Reference proteome</keyword>
<dbReference type="RefSeq" id="XP_056766421.1">
    <property type="nucleotide sequence ID" value="XM_056907803.1"/>
</dbReference>
<evidence type="ECO:0000256" key="5">
    <source>
        <dbReference type="ARBA" id="ARBA00022490"/>
    </source>
</evidence>
<reference evidence="9" key="2">
    <citation type="journal article" date="2023" name="IMA Fungus">
        <title>Comparative genomic study of the Penicillium genus elucidates a diverse pangenome and 15 lateral gene transfer events.</title>
        <authorList>
            <person name="Petersen C."/>
            <person name="Sorensen T."/>
            <person name="Nielsen M.R."/>
            <person name="Sondergaard T.E."/>
            <person name="Sorensen J.L."/>
            <person name="Fitzpatrick D.A."/>
            <person name="Frisvad J.C."/>
            <person name="Nielsen K.L."/>
        </authorList>
    </citation>
    <scope>NUCLEOTIDE SEQUENCE</scope>
    <source>
        <strain evidence="9">IBT 16125</strain>
    </source>
</reference>
<comment type="similarity">
    <text evidence="2">Belongs to the SUA5 family.</text>
</comment>
<dbReference type="PANTHER" id="PTHR17490">
    <property type="entry name" value="SUA5"/>
    <property type="match status" value="1"/>
</dbReference>
<reference evidence="9" key="1">
    <citation type="submission" date="2022-12" db="EMBL/GenBank/DDBJ databases">
        <authorList>
            <person name="Petersen C."/>
        </authorList>
    </citation>
    <scope>NUCLEOTIDE SEQUENCE</scope>
    <source>
        <strain evidence="9">IBT 16125</strain>
    </source>
</reference>
<comment type="catalytic activity">
    <reaction evidence="7">
        <text>L-threonine + hydrogencarbonate + ATP = L-threonylcarbamoyladenylate + diphosphate + H2O</text>
        <dbReference type="Rhea" id="RHEA:36407"/>
        <dbReference type="ChEBI" id="CHEBI:15377"/>
        <dbReference type="ChEBI" id="CHEBI:17544"/>
        <dbReference type="ChEBI" id="CHEBI:30616"/>
        <dbReference type="ChEBI" id="CHEBI:33019"/>
        <dbReference type="ChEBI" id="CHEBI:57926"/>
        <dbReference type="ChEBI" id="CHEBI:73682"/>
        <dbReference type="EC" id="2.7.7.87"/>
    </reaction>
</comment>
<feature type="domain" description="YrdC-like" evidence="8">
    <location>
        <begin position="14"/>
        <end position="212"/>
    </location>
</feature>
<dbReference type="PROSITE" id="PS51163">
    <property type="entry name" value="YRDC"/>
    <property type="match status" value="1"/>
</dbReference>
<evidence type="ECO:0000256" key="7">
    <source>
        <dbReference type="ARBA" id="ARBA00048366"/>
    </source>
</evidence>
<evidence type="ECO:0000256" key="3">
    <source>
        <dbReference type="ARBA" id="ARBA00012584"/>
    </source>
</evidence>
<evidence type="ECO:0000313" key="10">
    <source>
        <dbReference type="Proteomes" id="UP001213681"/>
    </source>
</evidence>
<dbReference type="SUPFAM" id="SSF55821">
    <property type="entry name" value="YrdC/RibB"/>
    <property type="match status" value="1"/>
</dbReference>
<dbReference type="AlphaFoldDB" id="A0AAD6C6C2"/>
<accession>A0AAD6C6C2</accession>
<dbReference type="GO" id="GO:0003725">
    <property type="term" value="F:double-stranded RNA binding"/>
    <property type="evidence" value="ECO:0007669"/>
    <property type="project" value="InterPro"/>
</dbReference>
<dbReference type="Gene3D" id="3.90.870.10">
    <property type="entry name" value="DHBP synthase"/>
    <property type="match status" value="1"/>
</dbReference>
<evidence type="ECO:0000256" key="1">
    <source>
        <dbReference type="ARBA" id="ARBA00004496"/>
    </source>
</evidence>
<organism evidence="9 10">
    <name type="scientific">Penicillium daleae</name>
    <dbReference type="NCBI Taxonomy" id="63821"/>
    <lineage>
        <taxon>Eukaryota</taxon>
        <taxon>Fungi</taxon>
        <taxon>Dikarya</taxon>
        <taxon>Ascomycota</taxon>
        <taxon>Pezizomycotina</taxon>
        <taxon>Eurotiomycetes</taxon>
        <taxon>Eurotiomycetidae</taxon>
        <taxon>Eurotiales</taxon>
        <taxon>Aspergillaceae</taxon>
        <taxon>Penicillium</taxon>
    </lineage>
</organism>
<dbReference type="Pfam" id="PF01300">
    <property type="entry name" value="Sua5_yciO_yrdC"/>
    <property type="match status" value="1"/>
</dbReference>
<dbReference type="GO" id="GO:0000049">
    <property type="term" value="F:tRNA binding"/>
    <property type="evidence" value="ECO:0007669"/>
    <property type="project" value="TreeGrafter"/>
</dbReference>
<dbReference type="GeneID" id="81598046"/>
<evidence type="ECO:0000256" key="4">
    <source>
        <dbReference type="ARBA" id="ARBA00015492"/>
    </source>
</evidence>
<keyword evidence="5" id="KW-0963">Cytoplasm</keyword>
<gene>
    <name evidence="9" type="ORF">N7458_004421</name>
</gene>
<comment type="caution">
    <text evidence="9">The sequence shown here is derived from an EMBL/GenBank/DDBJ whole genome shotgun (WGS) entry which is preliminary data.</text>
</comment>
<dbReference type="InterPro" id="IPR006070">
    <property type="entry name" value="Sua5-like_dom"/>
</dbReference>
<evidence type="ECO:0000256" key="2">
    <source>
        <dbReference type="ARBA" id="ARBA00007663"/>
    </source>
</evidence>
<evidence type="ECO:0000259" key="8">
    <source>
        <dbReference type="PROSITE" id="PS51163"/>
    </source>
</evidence>
<proteinExistence type="inferred from homology"/>
<dbReference type="EMBL" id="JAPVEA010000005">
    <property type="protein sequence ID" value="KAJ5453465.1"/>
    <property type="molecule type" value="Genomic_DNA"/>
</dbReference>
<evidence type="ECO:0000313" key="9">
    <source>
        <dbReference type="EMBL" id="KAJ5453465.1"/>
    </source>
</evidence>
<dbReference type="InterPro" id="IPR017945">
    <property type="entry name" value="DHBP_synth_RibB-like_a/b_dom"/>
</dbReference>
<sequence>MSMDSCDTHKISPKKDAQEVFQIIIDGGIAIIPSNVGYGIIASHPQAVRRIFDAKKRQPHKRHAMIGNYNLHKKVHRLPAREAEMVRLLTVDLDLPIGVVASYRPDNPIIRKIPQDLLEGCSIEGTIAMLVNGGELQEELSKLAANAELPLLGSSANLTGTGTKVAVEEIEPEITAVANIIVDYGRQKYSQPRLSSTMIDFNNLRVLRFGACYSVIQDVLSRFYGVHLPDDPGREVLFSGHLPRGCDTL</sequence>
<evidence type="ECO:0000256" key="6">
    <source>
        <dbReference type="ARBA" id="ARBA00022679"/>
    </source>
</evidence>
<dbReference type="GO" id="GO:0005737">
    <property type="term" value="C:cytoplasm"/>
    <property type="evidence" value="ECO:0007669"/>
    <property type="project" value="UniProtKB-SubCell"/>
</dbReference>
<dbReference type="GO" id="GO:0006450">
    <property type="term" value="P:regulation of translational fidelity"/>
    <property type="evidence" value="ECO:0007669"/>
    <property type="project" value="TreeGrafter"/>
</dbReference>
<dbReference type="PANTHER" id="PTHR17490:SF10">
    <property type="entry name" value="THREONYLCARBAMOYL-AMP SYNTHASE"/>
    <property type="match status" value="1"/>
</dbReference>
<comment type="subcellular location">
    <subcellularLocation>
        <location evidence="1">Cytoplasm</location>
    </subcellularLocation>
</comment>
<keyword evidence="6" id="KW-0808">Transferase</keyword>
<dbReference type="EC" id="2.7.7.87" evidence="3"/>
<protein>
    <recommendedName>
        <fullName evidence="4">Threonylcarbamoyl-AMP synthase</fullName>
        <ecNumber evidence="3">2.7.7.87</ecNumber>
    </recommendedName>
</protein>